<organism evidence="1">
    <name type="scientific">hydrothermal vent metagenome</name>
    <dbReference type="NCBI Taxonomy" id="652676"/>
    <lineage>
        <taxon>unclassified sequences</taxon>
        <taxon>metagenomes</taxon>
        <taxon>ecological metagenomes</taxon>
    </lineage>
</organism>
<dbReference type="AlphaFoldDB" id="A0A3B0V9G2"/>
<reference evidence="1" key="1">
    <citation type="submission" date="2018-06" db="EMBL/GenBank/DDBJ databases">
        <authorList>
            <person name="Zhirakovskaya E."/>
        </authorList>
    </citation>
    <scope>NUCLEOTIDE SEQUENCE</scope>
</reference>
<protein>
    <recommendedName>
        <fullName evidence="2">Transposase</fullName>
    </recommendedName>
</protein>
<evidence type="ECO:0008006" key="2">
    <source>
        <dbReference type="Google" id="ProtNLM"/>
    </source>
</evidence>
<gene>
    <name evidence="1" type="ORF">MNBD_DELTA03-1427</name>
</gene>
<dbReference type="EMBL" id="UOEX01000102">
    <property type="protein sequence ID" value="VAW34787.1"/>
    <property type="molecule type" value="Genomic_DNA"/>
</dbReference>
<accession>A0A3B0V9G2</accession>
<name>A0A3B0V9G2_9ZZZZ</name>
<sequence length="555" mass="63522">MDIGAFLAKETVMFCPQDQTTFPSQQLRSLVPEGGTFGFDVIEAIGLELFVHCRNNQEIMAKLAVKNVFVSEREISYLGRKFIVYLAIAHRESQLGLRDLLDRRGGYILHVDGTCEGDSPNLFCGLDEISELVLDTIKIPSEKKELLAPFFQRIKGQYGEPMALVHDMGKGIISAVEEVFPCVPDFVCHFHFLRDIGKDLLLDEYTALQKRLRQLKVRPLLRQRAKFLEHKIDPASLAIEEIMASIEMGAWQTTSIENIPLITAYTLIHWVFEYPAQSNGYGFPFDRPSLDFYSRLQKIHLLLREIIDAHLCGSAKDNKPFFQIYRTFKEAVEDKSLNDLAVSIERKAEVFDKLRMAMRIALPEDMNGINDNGDGLDMKSIEGNVTAFRKWLVSDELRKATYSKMITQLDKYWVKLFADPLPIETPEGIQYIQPQRTNNILERFFRGEKRRGRKKSGMASLNKMLKSALADTPLVQNLKNSEYLEIILKGCSSLAERFSQIDVHLVQKEMENAQNHQEKILPTIKKIIRYSDLTTKISALFSTNSKIDANRQLRS</sequence>
<evidence type="ECO:0000313" key="1">
    <source>
        <dbReference type="EMBL" id="VAW34787.1"/>
    </source>
</evidence>
<proteinExistence type="predicted"/>